<proteinExistence type="predicted"/>
<dbReference type="EMBL" id="LRGB01002866">
    <property type="protein sequence ID" value="KZS05684.1"/>
    <property type="molecule type" value="Genomic_DNA"/>
</dbReference>
<evidence type="ECO:0000313" key="2">
    <source>
        <dbReference type="EMBL" id="KZS05684.1"/>
    </source>
</evidence>
<sequence length="296" mass="33722">MERLETIDKRIHDSIILRYPGIGSQSRPANKEATKLAHPYRGLKPNLQEKLWSLKPNSWDGFLQKIKWYQEINHPSMTTRMVDGSGREPGTENRTERIDRIEKNHERTDRDRRGEERSKDFQTAGMDCKSREAVIPVLEQHALPQQNRLRLGHEMAAVPTLTPETSNGSLESNNEDDIFSLMGEAGIQLLKVANQSTIAESHPEAFAFAEALKRSMIHRGFASRATNPTLWMFTILHPRYKTHTFLNIETVEEATRVLYDAAASISQDHETEVSYEGTGSIFDDLDRSIAVNQVHC</sequence>
<dbReference type="OrthoDB" id="6381972at2759"/>
<name>A0A164N6E7_9CRUS</name>
<dbReference type="Proteomes" id="UP000076858">
    <property type="component" value="Unassembled WGS sequence"/>
</dbReference>
<gene>
    <name evidence="2" type="ORF">APZ42_031057</name>
</gene>
<accession>A0A164N6E7</accession>
<dbReference type="AlphaFoldDB" id="A0A164N6E7"/>
<evidence type="ECO:0000313" key="3">
    <source>
        <dbReference type="Proteomes" id="UP000076858"/>
    </source>
</evidence>
<feature type="region of interest" description="Disordered" evidence="1">
    <location>
        <begin position="79"/>
        <end position="124"/>
    </location>
</feature>
<reference evidence="2 3" key="1">
    <citation type="submission" date="2016-03" db="EMBL/GenBank/DDBJ databases">
        <title>EvidentialGene: Evidence-directed Construction of Genes on Genomes.</title>
        <authorList>
            <person name="Gilbert D.G."/>
            <person name="Choi J.-H."/>
            <person name="Mockaitis K."/>
            <person name="Colbourne J."/>
            <person name="Pfrender M."/>
        </authorList>
    </citation>
    <scope>NUCLEOTIDE SEQUENCE [LARGE SCALE GENOMIC DNA]</scope>
    <source>
        <strain evidence="2 3">Xinb3</strain>
        <tissue evidence="2">Complete organism</tissue>
    </source>
</reference>
<comment type="caution">
    <text evidence="2">The sequence shown here is derived from an EMBL/GenBank/DDBJ whole genome shotgun (WGS) entry which is preliminary data.</text>
</comment>
<feature type="compositionally biased region" description="Basic and acidic residues" evidence="1">
    <location>
        <begin position="85"/>
        <end position="120"/>
    </location>
</feature>
<protein>
    <submittedName>
        <fullName evidence="2">Uncharacterized protein</fullName>
    </submittedName>
</protein>
<keyword evidence="3" id="KW-1185">Reference proteome</keyword>
<evidence type="ECO:0000256" key="1">
    <source>
        <dbReference type="SAM" id="MobiDB-lite"/>
    </source>
</evidence>
<organism evidence="2 3">
    <name type="scientific">Daphnia magna</name>
    <dbReference type="NCBI Taxonomy" id="35525"/>
    <lineage>
        <taxon>Eukaryota</taxon>
        <taxon>Metazoa</taxon>
        <taxon>Ecdysozoa</taxon>
        <taxon>Arthropoda</taxon>
        <taxon>Crustacea</taxon>
        <taxon>Branchiopoda</taxon>
        <taxon>Diplostraca</taxon>
        <taxon>Cladocera</taxon>
        <taxon>Anomopoda</taxon>
        <taxon>Daphniidae</taxon>
        <taxon>Daphnia</taxon>
    </lineage>
</organism>